<accession>A0AB39L6T6</accession>
<dbReference type="RefSeq" id="WP_369046309.1">
    <property type="nucleotide sequence ID" value="NZ_CP163302.1"/>
</dbReference>
<protein>
    <submittedName>
        <fullName evidence="2">Uncharacterized protein</fullName>
    </submittedName>
</protein>
<reference evidence="2" key="1">
    <citation type="submission" date="2024-07" db="EMBL/GenBank/DDBJ databases">
        <authorList>
            <person name="fu j."/>
        </authorList>
    </citation>
    <scope>NUCLEOTIDE SEQUENCE</scope>
    <source>
        <strain evidence="2">P10A9</strain>
    </source>
</reference>
<feature type="region of interest" description="Disordered" evidence="1">
    <location>
        <begin position="1"/>
        <end position="27"/>
    </location>
</feature>
<organism evidence="2">
    <name type="scientific">Sinomonas puerhi</name>
    <dbReference type="NCBI Taxonomy" id="3238584"/>
    <lineage>
        <taxon>Bacteria</taxon>
        <taxon>Bacillati</taxon>
        <taxon>Actinomycetota</taxon>
        <taxon>Actinomycetes</taxon>
        <taxon>Micrococcales</taxon>
        <taxon>Micrococcaceae</taxon>
        <taxon>Sinomonas</taxon>
    </lineage>
</organism>
<sequence>MSSRSSAPSAIRVKTGAKRSASSAYEPSRGVVLPMVPSLKRARTEV</sequence>
<dbReference type="AlphaFoldDB" id="A0AB39L6T6"/>
<evidence type="ECO:0000313" key="2">
    <source>
        <dbReference type="EMBL" id="XDP45894.1"/>
    </source>
</evidence>
<proteinExistence type="predicted"/>
<gene>
    <name evidence="2" type="ORF">AB5L97_02425</name>
</gene>
<dbReference type="KEGG" id="spue:AB5L97_02425"/>
<name>A0AB39L6T6_9MICC</name>
<dbReference type="EMBL" id="CP163302">
    <property type="protein sequence ID" value="XDP45894.1"/>
    <property type="molecule type" value="Genomic_DNA"/>
</dbReference>
<evidence type="ECO:0000256" key="1">
    <source>
        <dbReference type="SAM" id="MobiDB-lite"/>
    </source>
</evidence>